<comment type="caution">
    <text evidence="7">The sequence shown here is derived from an EMBL/GenBank/DDBJ whole genome shotgun (WGS) entry which is preliminary data.</text>
</comment>
<evidence type="ECO:0000256" key="2">
    <source>
        <dbReference type="ARBA" id="ARBA00022692"/>
    </source>
</evidence>
<accession>A0AAD6E108</accession>
<evidence type="ECO:0000256" key="4">
    <source>
        <dbReference type="ARBA" id="ARBA00023136"/>
    </source>
</evidence>
<keyword evidence="5" id="KW-0732">Signal</keyword>
<feature type="signal peptide" evidence="5">
    <location>
        <begin position="1"/>
        <end position="22"/>
    </location>
</feature>
<proteinExistence type="predicted"/>
<feature type="chain" id="PRO_5042170711" evidence="5">
    <location>
        <begin position="23"/>
        <end position="90"/>
    </location>
</feature>
<evidence type="ECO:0000313" key="8">
    <source>
        <dbReference type="Proteomes" id="UP001213799"/>
    </source>
</evidence>
<evidence type="ECO:0000256" key="3">
    <source>
        <dbReference type="ARBA" id="ARBA00022989"/>
    </source>
</evidence>
<dbReference type="Pfam" id="PF01061">
    <property type="entry name" value="ABC2_membrane"/>
    <property type="match status" value="1"/>
</dbReference>
<evidence type="ECO:0000259" key="6">
    <source>
        <dbReference type="Pfam" id="PF01061"/>
    </source>
</evidence>
<dbReference type="InterPro" id="IPR013525">
    <property type="entry name" value="ABC2_TM"/>
</dbReference>
<name>A0AAD6E108_9EURO</name>
<reference evidence="7" key="2">
    <citation type="submission" date="2023-01" db="EMBL/GenBank/DDBJ databases">
        <authorList>
            <person name="Petersen C."/>
        </authorList>
    </citation>
    <scope>NUCLEOTIDE SEQUENCE</scope>
    <source>
        <strain evidence="7">IBT 12815</strain>
    </source>
</reference>
<dbReference type="GO" id="GO:0140359">
    <property type="term" value="F:ABC-type transporter activity"/>
    <property type="evidence" value="ECO:0007669"/>
    <property type="project" value="InterPro"/>
</dbReference>
<reference evidence="7" key="1">
    <citation type="journal article" date="2023" name="IMA Fungus">
        <title>Comparative genomic study of the Penicillium genus elucidates a diverse pangenome and 15 lateral gene transfer events.</title>
        <authorList>
            <person name="Petersen C."/>
            <person name="Sorensen T."/>
            <person name="Nielsen M.R."/>
            <person name="Sondergaard T.E."/>
            <person name="Sorensen J.L."/>
            <person name="Fitzpatrick D.A."/>
            <person name="Frisvad J.C."/>
            <person name="Nielsen K.L."/>
        </authorList>
    </citation>
    <scope>NUCLEOTIDE SEQUENCE</scope>
    <source>
        <strain evidence="7">IBT 12815</strain>
    </source>
</reference>
<keyword evidence="4" id="KW-0472">Membrane</keyword>
<organism evidence="7 8">
    <name type="scientific">Penicillium hordei</name>
    <dbReference type="NCBI Taxonomy" id="40994"/>
    <lineage>
        <taxon>Eukaryota</taxon>
        <taxon>Fungi</taxon>
        <taxon>Dikarya</taxon>
        <taxon>Ascomycota</taxon>
        <taxon>Pezizomycotina</taxon>
        <taxon>Eurotiomycetes</taxon>
        <taxon>Eurotiomycetidae</taxon>
        <taxon>Eurotiales</taxon>
        <taxon>Aspergillaceae</taxon>
        <taxon>Penicillium</taxon>
    </lineage>
</organism>
<evidence type="ECO:0000256" key="5">
    <source>
        <dbReference type="SAM" id="SignalP"/>
    </source>
</evidence>
<dbReference type="AlphaFoldDB" id="A0AAD6E108"/>
<keyword evidence="2" id="KW-0812">Transmembrane</keyword>
<dbReference type="Proteomes" id="UP001213799">
    <property type="component" value="Unassembled WGS sequence"/>
</dbReference>
<protein>
    <submittedName>
        <fullName evidence="7">CDR ABC transporter</fullName>
    </submittedName>
</protein>
<evidence type="ECO:0000256" key="1">
    <source>
        <dbReference type="ARBA" id="ARBA00004141"/>
    </source>
</evidence>
<comment type="subcellular location">
    <subcellularLocation>
        <location evidence="1">Membrane</location>
        <topology evidence="1">Multi-pass membrane protein</topology>
    </subcellularLocation>
</comment>
<dbReference type="EMBL" id="JAQJAE010000004">
    <property type="protein sequence ID" value="KAJ5598036.1"/>
    <property type="molecule type" value="Genomic_DNA"/>
</dbReference>
<dbReference type="RefSeq" id="XP_056751251.1">
    <property type="nucleotide sequence ID" value="XM_056899175.1"/>
</dbReference>
<feature type="domain" description="ABC-2 type transporter transmembrane" evidence="6">
    <location>
        <begin position="1"/>
        <end position="51"/>
    </location>
</feature>
<evidence type="ECO:0000313" key="7">
    <source>
        <dbReference type="EMBL" id="KAJ5598036.1"/>
    </source>
</evidence>
<keyword evidence="3" id="KW-1133">Transmembrane helix</keyword>
<dbReference type="GeneID" id="81589417"/>
<keyword evidence="8" id="KW-1185">Reference proteome</keyword>
<sequence length="90" mass="10013">MPNIEAAFAANGFFFMLCNTFAGTLSPKPVTPGWRWLYNISPLFYLGEGVTVDVLQDLPFRCKESEISIFYLANGTSCGQYAQDFLKVAT</sequence>
<dbReference type="GO" id="GO:0016020">
    <property type="term" value="C:membrane"/>
    <property type="evidence" value="ECO:0007669"/>
    <property type="project" value="UniProtKB-SubCell"/>
</dbReference>
<gene>
    <name evidence="7" type="ORF">N7537_008120</name>
</gene>